<evidence type="ECO:0000256" key="1">
    <source>
        <dbReference type="ARBA" id="ARBA00004651"/>
    </source>
</evidence>
<feature type="transmembrane region" description="Helical" evidence="6">
    <location>
        <begin position="219"/>
        <end position="239"/>
    </location>
</feature>
<dbReference type="EMBL" id="DS999411">
    <property type="protein sequence ID" value="EED36369.1"/>
    <property type="molecule type" value="Genomic_DNA"/>
</dbReference>
<evidence type="ECO:0000313" key="8">
    <source>
        <dbReference type="Proteomes" id="UP000004699"/>
    </source>
</evidence>
<dbReference type="AlphaFoldDB" id="B8KUH0"/>
<feature type="transmembrane region" description="Helical" evidence="6">
    <location>
        <begin position="289"/>
        <end position="317"/>
    </location>
</feature>
<dbReference type="InterPro" id="IPR050189">
    <property type="entry name" value="MFS_Efflux_Transporters"/>
</dbReference>
<dbReference type="eggNOG" id="COG2814">
    <property type="taxonomic scope" value="Bacteria"/>
</dbReference>
<name>B8KUH0_9GAMM</name>
<feature type="transmembrane region" description="Helical" evidence="6">
    <location>
        <begin position="168"/>
        <end position="187"/>
    </location>
</feature>
<dbReference type="PANTHER" id="PTHR43124">
    <property type="entry name" value="PURINE EFFLUX PUMP PBUE"/>
    <property type="match status" value="1"/>
</dbReference>
<feature type="transmembrane region" description="Helical" evidence="6">
    <location>
        <begin position="63"/>
        <end position="80"/>
    </location>
</feature>
<accession>B8KUH0</accession>
<organism evidence="7 8">
    <name type="scientific">Luminiphilus syltensis NOR5-1B</name>
    <dbReference type="NCBI Taxonomy" id="565045"/>
    <lineage>
        <taxon>Bacteria</taxon>
        <taxon>Pseudomonadati</taxon>
        <taxon>Pseudomonadota</taxon>
        <taxon>Gammaproteobacteria</taxon>
        <taxon>Cellvibrionales</taxon>
        <taxon>Halieaceae</taxon>
        <taxon>Luminiphilus</taxon>
    </lineage>
</organism>
<dbReference type="PANTHER" id="PTHR43124:SF10">
    <property type="entry name" value="PURINE EFFLUX PUMP PBUE"/>
    <property type="match status" value="1"/>
</dbReference>
<evidence type="ECO:0000256" key="2">
    <source>
        <dbReference type="ARBA" id="ARBA00022475"/>
    </source>
</evidence>
<keyword evidence="4 6" id="KW-1133">Transmembrane helix</keyword>
<evidence type="ECO:0000256" key="6">
    <source>
        <dbReference type="SAM" id="Phobius"/>
    </source>
</evidence>
<dbReference type="InterPro" id="IPR011701">
    <property type="entry name" value="MFS"/>
</dbReference>
<dbReference type="HOGENOM" id="CLU_677564_0_0_6"/>
<evidence type="ECO:0000313" key="7">
    <source>
        <dbReference type="EMBL" id="EED36369.1"/>
    </source>
</evidence>
<dbReference type="Pfam" id="PF07690">
    <property type="entry name" value="MFS_1"/>
    <property type="match status" value="1"/>
</dbReference>
<proteinExistence type="predicted"/>
<sequence length="406" mass="43797">MAGAHTRTIVHRKTEFDDWRSLSLGIYMALTGYSVMVGLPVISTQWVNSVGFTAVQVGRLTGADLYGLGLGAAISFFLVARFDRRYITLGAALVAITANLLCIVFPEYGVTLWLRLMAGVGAGVFTGIAIATIGGHSRPAFAFAIELFAFALYQAVEMKFLPMLSIAEIYTVLSLAFGLSLVFLPWLPRRPAAEPLDVEVDVEEERGEHHIEHKHVPAYIPWLAMIVILFTYINIGAYWTYIELATVGTAADPDWVADVLVYTSVTAVVGCYFGVLLSNRYGLSRPLLITLLCMTGVAAMLVLGITNVSIALSMFAFNIGWVLVDLYQAAILANIDRSGRFVALVPAAQGVGNGIGPNIAASVLAFGSGYNGVFIMCAIASAIAMLVYLYTYLILRKRLPALADAS</sequence>
<dbReference type="GO" id="GO:0005886">
    <property type="term" value="C:plasma membrane"/>
    <property type="evidence" value="ECO:0007669"/>
    <property type="project" value="UniProtKB-SubCell"/>
</dbReference>
<dbReference type="GO" id="GO:0022857">
    <property type="term" value="F:transmembrane transporter activity"/>
    <property type="evidence" value="ECO:0007669"/>
    <property type="project" value="InterPro"/>
</dbReference>
<reference evidence="8" key="1">
    <citation type="journal article" date="2013" name="BMC Microbiol.">
        <title>Taxonomy and evolution of bacteriochlorophyll a-containing members of the OM60/NOR5 clade of marine gammaproteobacteria: description of Luminiphilus syltensis gen. nov., sp. nov., reclassification of Haliea rubra as Pseudohaliea rubra gen. nov., comb. nov., and emendation of Chromatocurvus halotolerans.</title>
        <authorList>
            <person name="Spring S."/>
            <person name="Riedel T."/>
            <person name="Sproer C."/>
            <person name="Yan S."/>
            <person name="Harder J."/>
            <person name="Fuchs B.M."/>
        </authorList>
    </citation>
    <scope>NUCLEOTIDE SEQUENCE [LARGE SCALE GENOMIC DNA]</scope>
    <source>
        <strain evidence="8">NOR51-B</strain>
    </source>
</reference>
<dbReference type="Proteomes" id="UP000004699">
    <property type="component" value="Unassembled WGS sequence"/>
</dbReference>
<feature type="transmembrane region" description="Helical" evidence="6">
    <location>
        <begin position="373"/>
        <end position="395"/>
    </location>
</feature>
<keyword evidence="8" id="KW-1185">Reference proteome</keyword>
<dbReference type="OrthoDB" id="5737151at2"/>
<feature type="transmembrane region" description="Helical" evidence="6">
    <location>
        <begin position="21"/>
        <end position="43"/>
    </location>
</feature>
<feature type="transmembrane region" description="Helical" evidence="6">
    <location>
        <begin position="259"/>
        <end position="277"/>
    </location>
</feature>
<keyword evidence="2" id="KW-1003">Cell membrane</keyword>
<keyword evidence="3 6" id="KW-0812">Transmembrane</keyword>
<evidence type="ECO:0000256" key="3">
    <source>
        <dbReference type="ARBA" id="ARBA00022692"/>
    </source>
</evidence>
<keyword evidence="5 6" id="KW-0472">Membrane</keyword>
<dbReference type="Gene3D" id="1.20.1250.20">
    <property type="entry name" value="MFS general substrate transporter like domains"/>
    <property type="match status" value="1"/>
</dbReference>
<protein>
    <submittedName>
        <fullName evidence="7">Transporter, major facilitator family</fullName>
    </submittedName>
</protein>
<dbReference type="RefSeq" id="WP_009021113.1">
    <property type="nucleotide sequence ID" value="NZ_DS999411.1"/>
</dbReference>
<dbReference type="SUPFAM" id="SSF103473">
    <property type="entry name" value="MFS general substrate transporter"/>
    <property type="match status" value="1"/>
</dbReference>
<comment type="subcellular location">
    <subcellularLocation>
        <location evidence="1">Cell membrane</location>
        <topology evidence="1">Multi-pass membrane protein</topology>
    </subcellularLocation>
</comment>
<gene>
    <name evidence="7" type="ORF">NOR51B_2320</name>
</gene>
<feature type="transmembrane region" description="Helical" evidence="6">
    <location>
        <begin position="140"/>
        <end position="156"/>
    </location>
</feature>
<feature type="transmembrane region" description="Helical" evidence="6">
    <location>
        <begin position="112"/>
        <end position="133"/>
    </location>
</feature>
<evidence type="ECO:0000256" key="5">
    <source>
        <dbReference type="ARBA" id="ARBA00023136"/>
    </source>
</evidence>
<feature type="transmembrane region" description="Helical" evidence="6">
    <location>
        <begin position="87"/>
        <end position="106"/>
    </location>
</feature>
<dbReference type="STRING" id="565045.NOR51B_2320"/>
<dbReference type="InterPro" id="IPR036259">
    <property type="entry name" value="MFS_trans_sf"/>
</dbReference>
<evidence type="ECO:0000256" key="4">
    <source>
        <dbReference type="ARBA" id="ARBA00022989"/>
    </source>
</evidence>